<evidence type="ECO:0000256" key="1">
    <source>
        <dbReference type="SAM" id="MobiDB-lite"/>
    </source>
</evidence>
<reference evidence="2" key="1">
    <citation type="submission" date="2022-07" db="EMBL/GenBank/DDBJ databases">
        <title>Genome Sequence of Physisporinus lineatus.</title>
        <authorList>
            <person name="Buettner E."/>
        </authorList>
    </citation>
    <scope>NUCLEOTIDE SEQUENCE</scope>
    <source>
        <strain evidence="2">VT162</strain>
    </source>
</reference>
<feature type="compositionally biased region" description="Polar residues" evidence="1">
    <location>
        <begin position="511"/>
        <end position="527"/>
    </location>
</feature>
<feature type="region of interest" description="Disordered" evidence="1">
    <location>
        <begin position="496"/>
        <end position="544"/>
    </location>
</feature>
<keyword evidence="3" id="KW-1185">Reference proteome</keyword>
<feature type="compositionally biased region" description="Low complexity" evidence="1">
    <location>
        <begin position="604"/>
        <end position="618"/>
    </location>
</feature>
<protein>
    <submittedName>
        <fullName evidence="2">Uncharacterized protein</fullName>
    </submittedName>
</protein>
<organism evidence="2 3">
    <name type="scientific">Meripilus lineatus</name>
    <dbReference type="NCBI Taxonomy" id="2056292"/>
    <lineage>
        <taxon>Eukaryota</taxon>
        <taxon>Fungi</taxon>
        <taxon>Dikarya</taxon>
        <taxon>Basidiomycota</taxon>
        <taxon>Agaricomycotina</taxon>
        <taxon>Agaricomycetes</taxon>
        <taxon>Polyporales</taxon>
        <taxon>Meripilaceae</taxon>
        <taxon>Meripilus</taxon>
    </lineage>
</organism>
<evidence type="ECO:0000313" key="2">
    <source>
        <dbReference type="EMBL" id="KAJ3476447.1"/>
    </source>
</evidence>
<feature type="compositionally biased region" description="Low complexity" evidence="1">
    <location>
        <begin position="532"/>
        <end position="542"/>
    </location>
</feature>
<feature type="compositionally biased region" description="Basic and acidic residues" evidence="1">
    <location>
        <begin position="589"/>
        <end position="601"/>
    </location>
</feature>
<accession>A0AAD5YDJ2</accession>
<proteinExistence type="predicted"/>
<dbReference type="Proteomes" id="UP001212997">
    <property type="component" value="Unassembled WGS sequence"/>
</dbReference>
<dbReference type="AlphaFoldDB" id="A0AAD5YDJ2"/>
<feature type="region of interest" description="Disordered" evidence="1">
    <location>
        <begin position="564"/>
        <end position="631"/>
    </location>
</feature>
<evidence type="ECO:0000313" key="3">
    <source>
        <dbReference type="Proteomes" id="UP001212997"/>
    </source>
</evidence>
<dbReference type="EMBL" id="JANAWD010000706">
    <property type="protein sequence ID" value="KAJ3476447.1"/>
    <property type="molecule type" value="Genomic_DNA"/>
</dbReference>
<feature type="compositionally biased region" description="Low complexity" evidence="1">
    <location>
        <begin position="43"/>
        <end position="59"/>
    </location>
</feature>
<gene>
    <name evidence="2" type="ORF">NLI96_g11151</name>
</gene>
<feature type="region of interest" description="Disordered" evidence="1">
    <location>
        <begin position="109"/>
        <end position="228"/>
    </location>
</feature>
<comment type="caution">
    <text evidence="2">The sequence shown here is derived from an EMBL/GenBank/DDBJ whole genome shotgun (WGS) entry which is preliminary data.</text>
</comment>
<feature type="compositionally biased region" description="Low complexity" evidence="1">
    <location>
        <begin position="498"/>
        <end position="509"/>
    </location>
</feature>
<feature type="region of interest" description="Disordered" evidence="1">
    <location>
        <begin position="1"/>
        <end position="85"/>
    </location>
</feature>
<sequence length="631" mass="68585">MNSIFGLKRRSRTRAKQDITSPSKAKPLHILPEVTEEDEGRASTSSTTSSSSRTQRTTSPKSHIRDSVIIVGHPPKDVAERKRDSRRVVLTGAEGLTFEDFFPAANAHLQPAPSPSIPKSTCEQSELRFSGLGVDMSFPSPPRKQRRDKSPTPSIASSTTTNDSNSTTASTVTPPTSEDEARPKSNLARAPAFKSQRGPRAKPEVVPEVSKQRPPRIIVPDPEEDVDNSDVEDATWFAQDISDTVTLQSPYPPSFPSTPVTASLSTCDLRARPDSIPPPPRRPNAALHSRHSKPLPIVPRLSIKTVSHGPSAQLDPTFHSTKARRALPIRPPPPPPIRIEDCSTPTMEERTEELLALLANAALANAALTTGFLGTGLLPEQDDTLPTPVTPSSIFAICTPSALRPPPRMSIPADIFDLTDDMPRTPVPNNDDEFDLPINETNNDLPSTPQTINICSRASLNSELFTPFSPFDFDLDEGVENGVMAPAIPESPLVGMFDSTDSVTPSPSSLYFPQSSTTSPLNISRPQRTLRSRWSTSTLSSTYNQPQSASSWMLRFHIGSSNQAAKKSGSKAKISDSKQSKVSSSSPKWVKELDPELERKASRGSLESDSGESISSNGLRRKPIPLEIFLR</sequence>
<feature type="compositionally biased region" description="Low complexity" evidence="1">
    <location>
        <begin position="151"/>
        <end position="176"/>
    </location>
</feature>
<feature type="compositionally biased region" description="Basic and acidic residues" evidence="1">
    <location>
        <begin position="74"/>
        <end position="85"/>
    </location>
</feature>
<name>A0AAD5YDJ2_9APHY</name>
<feature type="region of interest" description="Disordered" evidence="1">
    <location>
        <begin position="269"/>
        <end position="290"/>
    </location>
</feature>